<reference evidence="3" key="1">
    <citation type="journal article" date="2018" name="Nat. Genet.">
        <title>Extensive intraspecific gene order and gene structural variations between Mo17 and other maize genomes.</title>
        <authorList>
            <person name="Sun S."/>
            <person name="Zhou Y."/>
            <person name="Chen J."/>
            <person name="Shi J."/>
            <person name="Zhao H."/>
            <person name="Zhao H."/>
            <person name="Song W."/>
            <person name="Zhang M."/>
            <person name="Cui Y."/>
            <person name="Dong X."/>
            <person name="Liu H."/>
            <person name="Ma X."/>
            <person name="Jiao Y."/>
            <person name="Wang B."/>
            <person name="Wei X."/>
            <person name="Stein J.C."/>
            <person name="Glaubitz J.C."/>
            <person name="Lu F."/>
            <person name="Yu G."/>
            <person name="Liang C."/>
            <person name="Fengler K."/>
            <person name="Li B."/>
            <person name="Rafalski A."/>
            <person name="Schnable P.S."/>
            <person name="Ware D.H."/>
            <person name="Buckler E.S."/>
            <person name="Lai J."/>
        </authorList>
    </citation>
    <scope>NUCLEOTIDE SEQUENCE [LARGE SCALE GENOMIC DNA]</scope>
    <source>
        <tissue evidence="3">Seedling</tissue>
    </source>
</reference>
<dbReference type="AlphaFoldDB" id="A0A3L6FMZ7"/>
<organism evidence="3">
    <name type="scientific">Zea mays</name>
    <name type="common">Maize</name>
    <dbReference type="NCBI Taxonomy" id="4577"/>
    <lineage>
        <taxon>Eukaryota</taxon>
        <taxon>Viridiplantae</taxon>
        <taxon>Streptophyta</taxon>
        <taxon>Embryophyta</taxon>
        <taxon>Tracheophyta</taxon>
        <taxon>Spermatophyta</taxon>
        <taxon>Magnoliopsida</taxon>
        <taxon>Liliopsida</taxon>
        <taxon>Poales</taxon>
        <taxon>Poaceae</taxon>
        <taxon>PACMAD clade</taxon>
        <taxon>Panicoideae</taxon>
        <taxon>Andropogonodae</taxon>
        <taxon>Andropogoneae</taxon>
        <taxon>Tripsacinae</taxon>
        <taxon>Zea</taxon>
    </lineage>
</organism>
<dbReference type="InterPro" id="IPR004142">
    <property type="entry name" value="NDRG"/>
</dbReference>
<dbReference type="Pfam" id="PF03096">
    <property type="entry name" value="Ndr"/>
    <property type="match status" value="1"/>
</dbReference>
<evidence type="ECO:0000256" key="2">
    <source>
        <dbReference type="SAM" id="MobiDB-lite"/>
    </source>
</evidence>
<sequence length="311" mass="34223">MMVPVFSRAAWRCAWHMIQNDLIYVWGMDYKLGYCAQGDRSHNVGVIDSQYVLHRGIPTLGDGGKATTTAATSALGTADWLALVTILAGYIAKDHHFDALEHLVRTRCGSVTVAVYGDEDKPALIMYPDVALIYMSYFQGFFFCPEVASLLLHNFCVYHTNPQGHEMGAAPMSSDVPVPSVADLADQVADVLHFFSIDLDDEPDGENPCGVKKDLEAMVFHPEQASSSEATGQEAHHGRMNNEEKSVAWNGSREMPAAAAMTTRRVVLEVLRSASRDAFQVAFSFAARPPVSTMLKPAITKPLYHHHHDND</sequence>
<dbReference type="EMBL" id="NCVQ01000004">
    <property type="protein sequence ID" value="PWZ34562.1"/>
    <property type="molecule type" value="Genomic_DNA"/>
</dbReference>
<gene>
    <name evidence="3" type="primary">SF21_0</name>
    <name evidence="3" type="ORF">Zm00014a_001905</name>
</gene>
<dbReference type="PANTHER" id="PTHR11034">
    <property type="entry name" value="N-MYC DOWNSTREAM REGULATED"/>
    <property type="match status" value="1"/>
</dbReference>
<dbReference type="InterPro" id="IPR007877">
    <property type="entry name" value="DUF707"/>
</dbReference>
<comment type="similarity">
    <text evidence="1">Belongs to the NDRG family.</text>
</comment>
<feature type="region of interest" description="Disordered" evidence="2">
    <location>
        <begin position="224"/>
        <end position="243"/>
    </location>
</feature>
<dbReference type="Proteomes" id="UP000251960">
    <property type="component" value="Chromosome 3"/>
</dbReference>
<dbReference type="Gene3D" id="3.40.50.1820">
    <property type="entry name" value="alpha/beta hydrolase"/>
    <property type="match status" value="1"/>
</dbReference>
<evidence type="ECO:0000313" key="3">
    <source>
        <dbReference type="EMBL" id="PWZ34562.1"/>
    </source>
</evidence>
<comment type="caution">
    <text evidence="3">The sequence shown here is derived from an EMBL/GenBank/DDBJ whole genome shotgun (WGS) entry which is preliminary data.</text>
</comment>
<evidence type="ECO:0000256" key="1">
    <source>
        <dbReference type="ARBA" id="ARBA00005598"/>
    </source>
</evidence>
<accession>A0A3L6FMZ7</accession>
<dbReference type="Pfam" id="PF05212">
    <property type="entry name" value="DUF707"/>
    <property type="match status" value="1"/>
</dbReference>
<feature type="compositionally biased region" description="Basic and acidic residues" evidence="2">
    <location>
        <begin position="234"/>
        <end position="243"/>
    </location>
</feature>
<dbReference type="InterPro" id="IPR029058">
    <property type="entry name" value="AB_hydrolase_fold"/>
</dbReference>
<name>A0A3L6FMZ7_MAIZE</name>
<proteinExistence type="inferred from homology"/>
<protein>
    <submittedName>
        <fullName evidence="3">Pollen-specific protein SF21</fullName>
    </submittedName>
</protein>